<comment type="subcellular location">
    <subcellularLocation>
        <location evidence="1">Cytoplasm</location>
    </subcellularLocation>
</comment>
<name>B4UN80_KLULA</name>
<dbReference type="Proteomes" id="UP000000598">
    <property type="component" value="Chromosome E"/>
</dbReference>
<evidence type="ECO:0000256" key="1">
    <source>
        <dbReference type="ARBA" id="ARBA00004496"/>
    </source>
</evidence>
<dbReference type="AlphaFoldDB" id="B4UN80"/>
<evidence type="ECO:0000256" key="2">
    <source>
        <dbReference type="ARBA" id="ARBA00022490"/>
    </source>
</evidence>
<dbReference type="SMART" id="SM01052">
    <property type="entry name" value="CAP_GLY"/>
    <property type="match status" value="1"/>
</dbReference>
<dbReference type="Gene3D" id="2.30.30.190">
    <property type="entry name" value="CAP Gly-rich-like domain"/>
    <property type="match status" value="1"/>
</dbReference>
<proteinExistence type="predicted"/>
<keyword evidence="5" id="KW-1185">Reference proteome</keyword>
<dbReference type="PaxDb" id="284590-B4UN80"/>
<reference evidence="4 5" key="1">
    <citation type="journal article" date="2004" name="Nature">
        <title>Genome evolution in yeasts.</title>
        <authorList>
            <consortium name="Genolevures"/>
            <person name="Dujon B."/>
            <person name="Sherman D."/>
            <person name="Fischer G."/>
            <person name="Durrens P."/>
            <person name="Casaregola S."/>
            <person name="Lafontaine I."/>
            <person name="de Montigny J."/>
            <person name="Marck C."/>
            <person name="Neuveglise C."/>
            <person name="Talla E."/>
            <person name="Goffard N."/>
            <person name="Frangeul L."/>
            <person name="Aigle M."/>
            <person name="Anthouard V."/>
            <person name="Babour A."/>
            <person name="Barbe V."/>
            <person name="Barnay S."/>
            <person name="Blanchin S."/>
            <person name="Beckerich J.M."/>
            <person name="Beyne E."/>
            <person name="Bleykasten C."/>
            <person name="Boisrame A."/>
            <person name="Boyer J."/>
            <person name="Cattolico L."/>
            <person name="Confanioleri F."/>
            <person name="de Daruvar A."/>
            <person name="Despons L."/>
            <person name="Fabre E."/>
            <person name="Fairhead C."/>
            <person name="Ferry-Dumazet H."/>
            <person name="Groppi A."/>
            <person name="Hantraye F."/>
            <person name="Hennequin C."/>
            <person name="Jauniaux N."/>
            <person name="Joyet P."/>
            <person name="Kachouri R."/>
            <person name="Kerrest A."/>
            <person name="Koszul R."/>
            <person name="Lemaire M."/>
            <person name="Lesur I."/>
            <person name="Ma L."/>
            <person name="Muller H."/>
            <person name="Nicaud J.M."/>
            <person name="Nikolski M."/>
            <person name="Oztas S."/>
            <person name="Ozier-Kalogeropoulos O."/>
            <person name="Pellenz S."/>
            <person name="Potier S."/>
            <person name="Richard G.F."/>
            <person name="Straub M.L."/>
            <person name="Suleau A."/>
            <person name="Swennene D."/>
            <person name="Tekaia F."/>
            <person name="Wesolowski-Louvel M."/>
            <person name="Westhof E."/>
            <person name="Wirth B."/>
            <person name="Zeniou-Meyer M."/>
            <person name="Zivanovic I."/>
            <person name="Bolotin-Fukuhara M."/>
            <person name="Thierry A."/>
            <person name="Bouchier C."/>
            <person name="Caudron B."/>
            <person name="Scarpelli C."/>
            <person name="Gaillardin C."/>
            <person name="Weissenbach J."/>
            <person name="Wincker P."/>
            <person name="Souciet J.L."/>
        </authorList>
    </citation>
    <scope>NUCLEOTIDE SEQUENCE [LARGE SCALE GENOMIC DNA]</scope>
    <source>
        <strain evidence="5">ATCC 8585 / CBS 2359 / DSM 70799 / NBRC 1267 / NRRL Y-1140 / WM37</strain>
    </source>
</reference>
<keyword evidence="2" id="KW-0963">Cytoplasm</keyword>
<dbReference type="GO" id="GO:0035371">
    <property type="term" value="C:microtubule plus-end"/>
    <property type="evidence" value="ECO:0007669"/>
    <property type="project" value="TreeGrafter"/>
</dbReference>
<organism evidence="4 5">
    <name type="scientific">Kluyveromyces lactis (strain ATCC 8585 / CBS 2359 / DSM 70799 / NBRC 1267 / NRRL Y-1140 / WM37)</name>
    <name type="common">Yeast</name>
    <name type="synonym">Candida sphaerica</name>
    <dbReference type="NCBI Taxonomy" id="284590"/>
    <lineage>
        <taxon>Eukaryota</taxon>
        <taxon>Fungi</taxon>
        <taxon>Dikarya</taxon>
        <taxon>Ascomycota</taxon>
        <taxon>Saccharomycotina</taxon>
        <taxon>Saccharomycetes</taxon>
        <taxon>Saccharomycetales</taxon>
        <taxon>Saccharomycetaceae</taxon>
        <taxon>Kluyveromyces</taxon>
    </lineage>
</organism>
<dbReference type="eggNOG" id="KOG3206">
    <property type="taxonomic scope" value="Eukaryota"/>
</dbReference>
<evidence type="ECO:0000259" key="3">
    <source>
        <dbReference type="PROSITE" id="PS50245"/>
    </source>
</evidence>
<dbReference type="InParanoid" id="B4UN80"/>
<dbReference type="HOGENOM" id="CLU_067577_2_0_1"/>
<dbReference type="GO" id="GO:0005938">
    <property type="term" value="C:cell cortex"/>
    <property type="evidence" value="ECO:0007669"/>
    <property type="project" value="TreeGrafter"/>
</dbReference>
<feature type="domain" description="CAP-Gly" evidence="3">
    <location>
        <begin position="190"/>
        <end position="225"/>
    </location>
</feature>
<dbReference type="InterPro" id="IPR036859">
    <property type="entry name" value="CAP-Gly_dom_sf"/>
</dbReference>
<dbReference type="PROSITE" id="PS00845">
    <property type="entry name" value="CAP_GLY_1"/>
    <property type="match status" value="1"/>
</dbReference>
<evidence type="ECO:0000313" key="4">
    <source>
        <dbReference type="EMBL" id="CAR56751.1"/>
    </source>
</evidence>
<dbReference type="GO" id="GO:0031122">
    <property type="term" value="P:cytoplasmic microtubule organization"/>
    <property type="evidence" value="ECO:0007669"/>
    <property type="project" value="TreeGrafter"/>
</dbReference>
<dbReference type="EMBL" id="CR382125">
    <property type="protein sequence ID" value="CAR56751.1"/>
    <property type="molecule type" value="Genomic_DNA"/>
</dbReference>
<dbReference type="GO" id="GO:0005634">
    <property type="term" value="C:nucleus"/>
    <property type="evidence" value="ECO:0007669"/>
    <property type="project" value="TreeGrafter"/>
</dbReference>
<dbReference type="PANTHER" id="PTHR18916">
    <property type="entry name" value="DYNACTIN 1-RELATED MICROTUBULE-BINDING"/>
    <property type="match status" value="1"/>
</dbReference>
<dbReference type="Pfam" id="PF01302">
    <property type="entry name" value="CAP_GLY"/>
    <property type="match status" value="1"/>
</dbReference>
<protein>
    <submittedName>
        <fullName evidence="4">KLLA0E22859p</fullName>
    </submittedName>
</protein>
<dbReference type="InterPro" id="IPR000938">
    <property type="entry name" value="CAP-Gly_domain"/>
</dbReference>
<dbReference type="PROSITE" id="PS50245">
    <property type="entry name" value="CAP_GLY_2"/>
    <property type="match status" value="1"/>
</dbReference>
<dbReference type="GO" id="GO:0051010">
    <property type="term" value="F:microtubule plus-end binding"/>
    <property type="evidence" value="ECO:0007669"/>
    <property type="project" value="TreeGrafter"/>
</dbReference>
<evidence type="ECO:0000313" key="5">
    <source>
        <dbReference type="Proteomes" id="UP000000598"/>
    </source>
</evidence>
<dbReference type="STRING" id="284590.B4UN80"/>
<dbReference type="SUPFAM" id="SSF74924">
    <property type="entry name" value="Cap-Gly domain"/>
    <property type="match status" value="1"/>
</dbReference>
<dbReference type="KEGG" id="kla:KLLA0_E22859g"/>
<gene>
    <name evidence="4" type="ORF">KLLA0_E22859g</name>
</gene>
<dbReference type="FunCoup" id="B4UN80">
    <property type="interactions" value="748"/>
</dbReference>
<dbReference type="PANTHER" id="PTHR18916:SF85">
    <property type="entry name" value="TUBULIN-FOLDING COFACTOR B"/>
    <property type="match status" value="1"/>
</dbReference>
<sequence length="250" mass="28611">MSSDVEIISDLVNTQIFVKPGTSWDHLGQRLNELTGVDVQDMKLVINGNAQNSKYLKDLKDQKVEKIQSIKVIDTNENSLASQLKNDLLHANSDDVSFRYTMDDYENRRDSVLQWKKDNKLGKFNPEYRSKMEEQLQLNIDKAELLQKHVGERCRVLSNEETTTDSTKVPERRGWLRYVGKVQEISNTDVWCGIEFDEPDGKNNGTFQGTKYFGPVKKNYGGFVRPAVVEVGPQFTPLADDELMLTDDEL</sequence>
<accession>B4UN80</accession>